<dbReference type="EMBL" id="WIXE01007366">
    <property type="protein sequence ID" value="KAK5980471.1"/>
    <property type="molecule type" value="Genomic_DNA"/>
</dbReference>
<evidence type="ECO:0000313" key="4">
    <source>
        <dbReference type="Proteomes" id="UP001331761"/>
    </source>
</evidence>
<proteinExistence type="predicted"/>
<protein>
    <submittedName>
        <fullName evidence="3">Uncharacterized protein</fullName>
    </submittedName>
</protein>
<evidence type="ECO:0000256" key="2">
    <source>
        <dbReference type="SAM" id="SignalP"/>
    </source>
</evidence>
<sequence length="96" mass="10880">MLLSCVLSLALIITFHIGMVSSKLMTTLQGNDRSDATDTERSASLPVDNKAPYSYAEEKYRNQTKRMKEILEKYPYVVYNGSATDLMREEIIAPLE</sequence>
<evidence type="ECO:0000256" key="1">
    <source>
        <dbReference type="SAM" id="MobiDB-lite"/>
    </source>
</evidence>
<dbReference type="AlphaFoldDB" id="A0AAN8FK22"/>
<reference evidence="3 4" key="1">
    <citation type="submission" date="2019-10" db="EMBL/GenBank/DDBJ databases">
        <title>Assembly and Annotation for the nematode Trichostrongylus colubriformis.</title>
        <authorList>
            <person name="Martin J."/>
        </authorList>
    </citation>
    <scope>NUCLEOTIDE SEQUENCE [LARGE SCALE GENOMIC DNA]</scope>
    <source>
        <strain evidence="3">G859</strain>
        <tissue evidence="3">Whole worm</tissue>
    </source>
</reference>
<feature type="chain" id="PRO_5042830534" evidence="2">
    <location>
        <begin position="23"/>
        <end position="96"/>
    </location>
</feature>
<organism evidence="3 4">
    <name type="scientific">Trichostrongylus colubriformis</name>
    <name type="common">Black scour worm</name>
    <dbReference type="NCBI Taxonomy" id="6319"/>
    <lineage>
        <taxon>Eukaryota</taxon>
        <taxon>Metazoa</taxon>
        <taxon>Ecdysozoa</taxon>
        <taxon>Nematoda</taxon>
        <taxon>Chromadorea</taxon>
        <taxon>Rhabditida</taxon>
        <taxon>Rhabditina</taxon>
        <taxon>Rhabditomorpha</taxon>
        <taxon>Strongyloidea</taxon>
        <taxon>Trichostrongylidae</taxon>
        <taxon>Trichostrongylus</taxon>
    </lineage>
</organism>
<feature type="region of interest" description="Disordered" evidence="1">
    <location>
        <begin position="29"/>
        <end position="48"/>
    </location>
</feature>
<accession>A0AAN8FK22</accession>
<evidence type="ECO:0000313" key="3">
    <source>
        <dbReference type="EMBL" id="KAK5980471.1"/>
    </source>
</evidence>
<comment type="caution">
    <text evidence="3">The sequence shown here is derived from an EMBL/GenBank/DDBJ whole genome shotgun (WGS) entry which is preliminary data.</text>
</comment>
<keyword evidence="2" id="KW-0732">Signal</keyword>
<feature type="signal peptide" evidence="2">
    <location>
        <begin position="1"/>
        <end position="22"/>
    </location>
</feature>
<name>A0AAN8FK22_TRICO</name>
<gene>
    <name evidence="3" type="ORF">GCK32_013754</name>
</gene>
<feature type="compositionally biased region" description="Basic and acidic residues" evidence="1">
    <location>
        <begin position="32"/>
        <end position="41"/>
    </location>
</feature>
<dbReference type="Proteomes" id="UP001331761">
    <property type="component" value="Unassembled WGS sequence"/>
</dbReference>
<keyword evidence="4" id="KW-1185">Reference proteome</keyword>